<accession>A0A2W5NBV7</accession>
<evidence type="ECO:0000313" key="2">
    <source>
        <dbReference type="Proteomes" id="UP000249082"/>
    </source>
</evidence>
<dbReference type="Pfam" id="PF24178">
    <property type="entry name" value="Subterisin"/>
    <property type="match status" value="1"/>
</dbReference>
<evidence type="ECO:0008006" key="3">
    <source>
        <dbReference type="Google" id="ProtNLM"/>
    </source>
</evidence>
<evidence type="ECO:0000313" key="1">
    <source>
        <dbReference type="EMBL" id="PZQ50554.1"/>
    </source>
</evidence>
<gene>
    <name evidence="1" type="ORF">DI555_22775</name>
</gene>
<dbReference type="AlphaFoldDB" id="A0A2W5NBV7"/>
<name>A0A2W5NBV7_9SPHN</name>
<sequence>MEREDTVIDLGAATVETRGPIGQGNDLVLALEQPGLTDD</sequence>
<comment type="caution">
    <text evidence="1">The sequence shown here is derived from an EMBL/GenBank/DDBJ whole genome shotgun (WGS) entry which is preliminary data.</text>
</comment>
<proteinExistence type="predicted"/>
<dbReference type="InterPro" id="IPR049805">
    <property type="entry name" value="Lasso_benenodin"/>
</dbReference>
<protein>
    <recommendedName>
        <fullName evidence="3">Benenodin family lasso peptide</fullName>
    </recommendedName>
</protein>
<dbReference type="NCBIfam" id="NF033522">
    <property type="entry name" value="lasso_benenodin"/>
    <property type="match status" value="1"/>
</dbReference>
<reference evidence="1 2" key="1">
    <citation type="submission" date="2017-08" db="EMBL/GenBank/DDBJ databases">
        <title>Infants hospitalized years apart are colonized by the same room-sourced microbial strains.</title>
        <authorList>
            <person name="Brooks B."/>
            <person name="Olm M.R."/>
            <person name="Firek B.A."/>
            <person name="Baker R."/>
            <person name="Thomas B.C."/>
            <person name="Morowitz M.J."/>
            <person name="Banfield J.F."/>
        </authorList>
    </citation>
    <scope>NUCLEOTIDE SEQUENCE [LARGE SCALE GENOMIC DNA]</scope>
    <source>
        <strain evidence="1">S2_005_002_R2_33</strain>
    </source>
</reference>
<dbReference type="Proteomes" id="UP000249082">
    <property type="component" value="Unassembled WGS sequence"/>
</dbReference>
<organism evidence="1 2">
    <name type="scientific">Novosphingobium pentaromativorans</name>
    <dbReference type="NCBI Taxonomy" id="205844"/>
    <lineage>
        <taxon>Bacteria</taxon>
        <taxon>Pseudomonadati</taxon>
        <taxon>Pseudomonadota</taxon>
        <taxon>Alphaproteobacteria</taxon>
        <taxon>Sphingomonadales</taxon>
        <taxon>Sphingomonadaceae</taxon>
        <taxon>Novosphingobium</taxon>
    </lineage>
</organism>
<dbReference type="EMBL" id="QFPX01000037">
    <property type="protein sequence ID" value="PZQ50554.1"/>
    <property type="molecule type" value="Genomic_DNA"/>
</dbReference>